<protein>
    <submittedName>
        <fullName evidence="1">Uncharacterized protein</fullName>
    </submittedName>
</protein>
<dbReference type="AlphaFoldDB" id="A0A3B5AQ37"/>
<evidence type="ECO:0000313" key="1">
    <source>
        <dbReference type="Ensembl" id="ENSSPAP00000022551.1"/>
    </source>
</evidence>
<dbReference type="Ensembl" id="ENSSPAT00000022911.1">
    <property type="protein sequence ID" value="ENSSPAP00000022551.1"/>
    <property type="gene ID" value="ENSSPAG00000017031.1"/>
</dbReference>
<proteinExistence type="predicted"/>
<accession>A0A3B5AQ37</accession>
<organism evidence="1">
    <name type="scientific">Stegastes partitus</name>
    <name type="common">bicolor damselfish</name>
    <dbReference type="NCBI Taxonomy" id="144197"/>
    <lineage>
        <taxon>Eukaryota</taxon>
        <taxon>Metazoa</taxon>
        <taxon>Chordata</taxon>
        <taxon>Craniata</taxon>
        <taxon>Vertebrata</taxon>
        <taxon>Euteleostomi</taxon>
        <taxon>Actinopterygii</taxon>
        <taxon>Neopterygii</taxon>
        <taxon>Teleostei</taxon>
        <taxon>Neoteleostei</taxon>
        <taxon>Acanthomorphata</taxon>
        <taxon>Ovalentaria</taxon>
        <taxon>Pomacentridae</taxon>
        <taxon>Stegastes</taxon>
    </lineage>
</organism>
<reference evidence="1" key="1">
    <citation type="submission" date="2023-09" db="UniProtKB">
        <authorList>
            <consortium name="Ensembl"/>
        </authorList>
    </citation>
    <scope>IDENTIFICATION</scope>
</reference>
<sequence>MFTHNRLVSSEPRFMPTCSTKHVPQMGMRHRKHISGLPVLGVAEEARPCSHALWATSRETSTSIWYRAPPLWCYRLTCPLLVTYRDE</sequence>
<name>A0A3B5AQ37_9TELE</name>